<evidence type="ECO:0000256" key="2">
    <source>
        <dbReference type="ARBA" id="ARBA00023015"/>
    </source>
</evidence>
<evidence type="ECO:0000256" key="5">
    <source>
        <dbReference type="SAM" id="Coils"/>
    </source>
</evidence>
<dbReference type="SUPFAM" id="SSF88659">
    <property type="entry name" value="Sigma3 and sigma4 domains of RNA polymerase sigma factors"/>
    <property type="match status" value="1"/>
</dbReference>
<dbReference type="InterPro" id="IPR014284">
    <property type="entry name" value="RNA_pol_sigma-70_dom"/>
</dbReference>
<organism evidence="9">
    <name type="scientific">Singulisphaera sp. Ch08</name>
    <dbReference type="NCBI Taxonomy" id="3120278"/>
    <lineage>
        <taxon>Bacteria</taxon>
        <taxon>Pseudomonadati</taxon>
        <taxon>Planctomycetota</taxon>
        <taxon>Planctomycetia</taxon>
        <taxon>Isosphaerales</taxon>
        <taxon>Isosphaeraceae</taxon>
        <taxon>Singulisphaera</taxon>
    </lineage>
</organism>
<feature type="domain" description="RNA polymerase sigma-70 region 2" evidence="7">
    <location>
        <begin position="49"/>
        <end position="116"/>
    </location>
</feature>
<dbReference type="GO" id="GO:0016987">
    <property type="term" value="F:sigma factor activity"/>
    <property type="evidence" value="ECO:0007669"/>
    <property type="project" value="UniProtKB-KW"/>
</dbReference>
<dbReference type="GO" id="GO:0006352">
    <property type="term" value="P:DNA-templated transcription initiation"/>
    <property type="evidence" value="ECO:0007669"/>
    <property type="project" value="InterPro"/>
</dbReference>
<feature type="region of interest" description="Disordered" evidence="6">
    <location>
        <begin position="350"/>
        <end position="389"/>
    </location>
</feature>
<dbReference type="GO" id="GO:0003677">
    <property type="term" value="F:DNA binding"/>
    <property type="evidence" value="ECO:0007669"/>
    <property type="project" value="InterPro"/>
</dbReference>
<feature type="domain" description="RNA polymerase sigma factor 70 region 4 type 2" evidence="8">
    <location>
        <begin position="146"/>
        <end position="197"/>
    </location>
</feature>
<accession>A0AAU7CKS8</accession>
<name>A0AAU7CKS8_9BACT</name>
<protein>
    <submittedName>
        <fullName evidence="9">Sigma-70 family RNA polymerase sigma factor</fullName>
    </submittedName>
</protein>
<dbReference type="InterPro" id="IPR013249">
    <property type="entry name" value="RNA_pol_sigma70_r4_t2"/>
</dbReference>
<keyword evidence="2" id="KW-0805">Transcription regulation</keyword>
<dbReference type="Pfam" id="PF08281">
    <property type="entry name" value="Sigma70_r4_2"/>
    <property type="match status" value="1"/>
</dbReference>
<dbReference type="InterPro" id="IPR039425">
    <property type="entry name" value="RNA_pol_sigma-70-like"/>
</dbReference>
<dbReference type="SUPFAM" id="SSF88946">
    <property type="entry name" value="Sigma2 domain of RNA polymerase sigma factors"/>
    <property type="match status" value="1"/>
</dbReference>
<evidence type="ECO:0000259" key="7">
    <source>
        <dbReference type="Pfam" id="PF04542"/>
    </source>
</evidence>
<dbReference type="InterPro" id="IPR007627">
    <property type="entry name" value="RNA_pol_sigma70_r2"/>
</dbReference>
<feature type="compositionally biased region" description="Basic and acidic residues" evidence="6">
    <location>
        <begin position="592"/>
        <end position="608"/>
    </location>
</feature>
<feature type="compositionally biased region" description="Basic and acidic residues" evidence="6">
    <location>
        <begin position="568"/>
        <end position="584"/>
    </location>
</feature>
<comment type="similarity">
    <text evidence="1">Belongs to the sigma-70 factor family. ECF subfamily.</text>
</comment>
<dbReference type="PANTHER" id="PTHR43133">
    <property type="entry name" value="RNA POLYMERASE ECF-TYPE SIGMA FACTO"/>
    <property type="match status" value="1"/>
</dbReference>
<keyword evidence="5" id="KW-0175">Coiled coil</keyword>
<evidence type="ECO:0000256" key="1">
    <source>
        <dbReference type="ARBA" id="ARBA00010641"/>
    </source>
</evidence>
<dbReference type="InterPro" id="IPR036388">
    <property type="entry name" value="WH-like_DNA-bd_sf"/>
</dbReference>
<dbReference type="EMBL" id="CP155447">
    <property type="protein sequence ID" value="XBH05860.1"/>
    <property type="molecule type" value="Genomic_DNA"/>
</dbReference>
<dbReference type="Pfam" id="PF04542">
    <property type="entry name" value="Sigma70_r2"/>
    <property type="match status" value="1"/>
</dbReference>
<gene>
    <name evidence="9" type="ORF">V5E97_07475</name>
</gene>
<feature type="region of interest" description="Disordered" evidence="6">
    <location>
        <begin position="568"/>
        <end position="608"/>
    </location>
</feature>
<keyword evidence="4" id="KW-0804">Transcription</keyword>
<evidence type="ECO:0000256" key="4">
    <source>
        <dbReference type="ARBA" id="ARBA00023163"/>
    </source>
</evidence>
<dbReference type="Gene3D" id="1.10.1740.10">
    <property type="match status" value="1"/>
</dbReference>
<dbReference type="RefSeq" id="WP_406698711.1">
    <property type="nucleotide sequence ID" value="NZ_CP155447.1"/>
</dbReference>
<evidence type="ECO:0000313" key="9">
    <source>
        <dbReference type="EMBL" id="XBH05860.1"/>
    </source>
</evidence>
<reference evidence="9" key="1">
    <citation type="submission" date="2024-05" db="EMBL/GenBank/DDBJ databases">
        <title>Planctomycetes of the genus Singulisphaera possess chitinolytic capabilities.</title>
        <authorList>
            <person name="Ivanova A."/>
        </authorList>
    </citation>
    <scope>NUCLEOTIDE SEQUENCE</scope>
    <source>
        <strain evidence="9">Ch08T</strain>
    </source>
</reference>
<dbReference type="NCBIfam" id="TIGR02937">
    <property type="entry name" value="sigma70-ECF"/>
    <property type="match status" value="1"/>
</dbReference>
<proteinExistence type="inferred from homology"/>
<dbReference type="InterPro" id="IPR013325">
    <property type="entry name" value="RNA_pol_sigma_r2"/>
</dbReference>
<dbReference type="Gene3D" id="1.10.10.10">
    <property type="entry name" value="Winged helix-like DNA-binding domain superfamily/Winged helix DNA-binding domain"/>
    <property type="match status" value="1"/>
</dbReference>
<evidence type="ECO:0000259" key="8">
    <source>
        <dbReference type="Pfam" id="PF08281"/>
    </source>
</evidence>
<dbReference type="InterPro" id="IPR013324">
    <property type="entry name" value="RNA_pol_sigma_r3/r4-like"/>
</dbReference>
<evidence type="ECO:0000256" key="3">
    <source>
        <dbReference type="ARBA" id="ARBA00023082"/>
    </source>
</evidence>
<feature type="coiled-coil region" evidence="5">
    <location>
        <begin position="314"/>
        <end position="348"/>
    </location>
</feature>
<sequence>MGESTDGLVLKHLQTLYSVGAIGGLSDGQLGDRVVNRRDEAAEAAFTILADRHGPMVLRVCRQMLSDRHEAEDAFQATFLVLASKAHSIRNRDSVAGWLHGVARRVALRAKADAARRRIKERRAALLAMAKSPMDDDGSPSESWPELHEEIARLPERYREPIVLCYLEGLTTEAASQRLGCPQGTILSRLSRARERLRMSLTRRGVVVPTGLLAAEWGADTALAVPTALLETTVRASLNFTARQAVGANLASTTAVGLAQGVLYAMTLSQWKTFGAATLACVLAMGSLRAFAQLGGTGATDQPPAVKPADDDRQAALSRAVRKLQAELDAANQKSAELQKQLQAIQAELKPPQEATSPPPAKETLPEVTPNREAARPSPSPRRKGGREMPLRAIPGFQTSPAGQYQHYAQDNTVLVVAPVGGKVKIHNARTHKTQSFQLSSAKDLKLEVVPIGGPAVTALLLDGSKITGIAASRAFDQPWVMQKLREPHDGRVTPIVGPNIAIYMIGRYIYGFSPKMNRWDVVEMPKEPETMATVGPGIASLKNDGHVYTFEDATGKWTDVDLRAIMDAPDDKEPSEPEVDPSHPARKSTRVRHDSRPNCSDQTRRVE</sequence>
<keyword evidence="3" id="KW-0731">Sigma factor</keyword>
<dbReference type="AlphaFoldDB" id="A0AAU7CKS8"/>
<evidence type="ECO:0000256" key="6">
    <source>
        <dbReference type="SAM" id="MobiDB-lite"/>
    </source>
</evidence>
<dbReference type="PANTHER" id="PTHR43133:SF51">
    <property type="entry name" value="RNA POLYMERASE SIGMA FACTOR"/>
    <property type="match status" value="1"/>
</dbReference>
<dbReference type="CDD" id="cd06171">
    <property type="entry name" value="Sigma70_r4"/>
    <property type="match status" value="1"/>
</dbReference>